<proteinExistence type="predicted"/>
<organism evidence="1 2">
    <name type="scientific">Thalassorhabdus alkalitolerans</name>
    <dbReference type="NCBI Taxonomy" id="2282697"/>
    <lineage>
        <taxon>Bacteria</taxon>
        <taxon>Bacillati</taxon>
        <taxon>Bacillota</taxon>
        <taxon>Bacilli</taxon>
        <taxon>Bacillales</taxon>
        <taxon>Bacillaceae</taxon>
        <taxon>Thalassorhabdus</taxon>
    </lineage>
</organism>
<dbReference type="EMBL" id="JBHSOZ010000003">
    <property type="protein sequence ID" value="MFC5712474.1"/>
    <property type="molecule type" value="Genomic_DNA"/>
</dbReference>
<keyword evidence="1" id="KW-0946">Virion</keyword>
<evidence type="ECO:0000313" key="2">
    <source>
        <dbReference type="Proteomes" id="UP001596142"/>
    </source>
</evidence>
<keyword evidence="2" id="KW-1185">Reference proteome</keyword>
<dbReference type="RefSeq" id="WP_054634909.1">
    <property type="nucleotide sequence ID" value="NZ_JBHSOZ010000003.1"/>
</dbReference>
<dbReference type="Pfam" id="PF10612">
    <property type="entry name" value="Spore-coat_CotZ"/>
    <property type="match status" value="1"/>
</dbReference>
<comment type="caution">
    <text evidence="1">The sequence shown here is derived from an EMBL/GenBank/DDBJ whole genome shotgun (WGS) entry which is preliminary data.</text>
</comment>
<accession>A0ABW0YQU3</accession>
<gene>
    <name evidence="1" type="ORF">ACFPU1_06750</name>
</gene>
<sequence length="161" mass="17708">MGCGKKHDTGHCVCDAVAAIKDAQDRVRPADDCVNSCFTNLLSPKGRPTTMDTIPFILKDKKGDMFHAFGDIGGDDCFATVFFRVEELDEAKCCATLSLLRPDATVDFHGSCIDPTFLCDVTALERTRFCIEVDLKCFCAIQCLDPALVGPIDDRRHHCSK</sequence>
<keyword evidence="1" id="KW-0167">Capsid protein</keyword>
<protein>
    <submittedName>
        <fullName evidence="1">CotY/CotZ family spore coat protein</fullName>
    </submittedName>
</protein>
<name>A0ABW0YQU3_9BACI</name>
<reference evidence="2" key="1">
    <citation type="journal article" date="2019" name="Int. J. Syst. Evol. Microbiol.">
        <title>The Global Catalogue of Microorganisms (GCM) 10K type strain sequencing project: providing services to taxonomists for standard genome sequencing and annotation.</title>
        <authorList>
            <consortium name="The Broad Institute Genomics Platform"/>
            <consortium name="The Broad Institute Genome Sequencing Center for Infectious Disease"/>
            <person name="Wu L."/>
            <person name="Ma J."/>
        </authorList>
    </citation>
    <scope>NUCLEOTIDE SEQUENCE [LARGE SCALE GENOMIC DNA]</scope>
    <source>
        <strain evidence="2">CECT 7184</strain>
    </source>
</reference>
<dbReference type="Proteomes" id="UP001596142">
    <property type="component" value="Unassembled WGS sequence"/>
</dbReference>
<dbReference type="InterPro" id="IPR019593">
    <property type="entry name" value="Spore_coat_protein_Z/Y"/>
</dbReference>
<evidence type="ECO:0000313" key="1">
    <source>
        <dbReference type="EMBL" id="MFC5712474.1"/>
    </source>
</evidence>